<dbReference type="GO" id="GO:0016757">
    <property type="term" value="F:glycosyltransferase activity"/>
    <property type="evidence" value="ECO:0007669"/>
    <property type="project" value="UniProtKB-ARBA"/>
</dbReference>
<sequence>MSTLILIYHADTVDRECLATHAGDEMASAQAVFPDTVRQWVKDRSILRKWRAWDTVLLYTHDRSVAPDPMRAAWAARWLGKRTFIADAQSPPVPLNVVELAAISGRYLSDSLRAQRWLKQLDVDLQRFEGLLASSSRSPVLDISHPVAYLRTDLIVHLKAGGSVGHIAGVLNNLERFTGATPIFFTADSLPTIAHHIETHHIRPTSQDRWMLRGMAASVFSSYYSRQVMRLVAGRKISFIYQRHCLDNWSGAELALTHDIPFVLEYNGSEVWVARNWGRPVKHEAVSLRVEELALRTADCIVVVSQPLKEELTGRGIQAEKVLVNPNGVNPDVYHPGVDGSAVRGKFDLEGRLVIGFIGTFGKWHGAEKLAEAFAFLIKRRPDLRQNTRLFYIGDGVMRSATEEILERGGVRDLAVFAGTVSQTEGPSHLASCDILAAPHVPNVDGSKFFGSPTKLFEYMAMGKAIAASALEQMDEVLDDGVTALKAVPGDANDLALILERLTRDEALRARLGAAARKAAVERHSWREHTRRIVEFLKGRCA</sequence>
<dbReference type="EMBL" id="JACRDE010000044">
    <property type="protein sequence ID" value="MBI5248137.1"/>
    <property type="molecule type" value="Genomic_DNA"/>
</dbReference>
<name>A0A9D6V2T4_9BACT</name>
<reference evidence="2" key="1">
    <citation type="submission" date="2020-07" db="EMBL/GenBank/DDBJ databases">
        <title>Huge and variable diversity of episymbiotic CPR bacteria and DPANN archaea in groundwater ecosystems.</title>
        <authorList>
            <person name="He C.Y."/>
            <person name="Keren R."/>
            <person name="Whittaker M."/>
            <person name="Farag I.F."/>
            <person name="Doudna J."/>
            <person name="Cate J.H.D."/>
            <person name="Banfield J.F."/>
        </authorList>
    </citation>
    <scope>NUCLEOTIDE SEQUENCE</scope>
    <source>
        <strain evidence="2">NC_groundwater_1664_Pr3_B-0.1um_52_9</strain>
    </source>
</reference>
<protein>
    <submittedName>
        <fullName evidence="2">Glycosyltransferase</fullName>
    </submittedName>
</protein>
<dbReference type="PANTHER" id="PTHR45947:SF3">
    <property type="entry name" value="SULFOQUINOVOSYL TRANSFERASE SQD2"/>
    <property type="match status" value="1"/>
</dbReference>
<evidence type="ECO:0000259" key="1">
    <source>
        <dbReference type="Pfam" id="PF13439"/>
    </source>
</evidence>
<feature type="domain" description="Glycosyltransferase subfamily 4-like N-terminal" evidence="1">
    <location>
        <begin position="161"/>
        <end position="332"/>
    </location>
</feature>
<gene>
    <name evidence="2" type="ORF">HY912_01470</name>
</gene>
<organism evidence="2 3">
    <name type="scientific">Desulfomonile tiedjei</name>
    <dbReference type="NCBI Taxonomy" id="2358"/>
    <lineage>
        <taxon>Bacteria</taxon>
        <taxon>Pseudomonadati</taxon>
        <taxon>Thermodesulfobacteriota</taxon>
        <taxon>Desulfomonilia</taxon>
        <taxon>Desulfomonilales</taxon>
        <taxon>Desulfomonilaceae</taxon>
        <taxon>Desulfomonile</taxon>
    </lineage>
</organism>
<dbReference type="Pfam" id="PF13692">
    <property type="entry name" value="Glyco_trans_1_4"/>
    <property type="match status" value="1"/>
</dbReference>
<dbReference type="Proteomes" id="UP000807825">
    <property type="component" value="Unassembled WGS sequence"/>
</dbReference>
<comment type="caution">
    <text evidence="2">The sequence shown here is derived from an EMBL/GenBank/DDBJ whole genome shotgun (WGS) entry which is preliminary data.</text>
</comment>
<proteinExistence type="predicted"/>
<dbReference type="InterPro" id="IPR050194">
    <property type="entry name" value="Glycosyltransferase_grp1"/>
</dbReference>
<dbReference type="InterPro" id="IPR028098">
    <property type="entry name" value="Glyco_trans_4-like_N"/>
</dbReference>
<dbReference type="SUPFAM" id="SSF53756">
    <property type="entry name" value="UDP-Glycosyltransferase/glycogen phosphorylase"/>
    <property type="match status" value="1"/>
</dbReference>
<accession>A0A9D6V2T4</accession>
<dbReference type="AlphaFoldDB" id="A0A9D6V2T4"/>
<dbReference type="Gene3D" id="3.40.50.2000">
    <property type="entry name" value="Glycogen Phosphorylase B"/>
    <property type="match status" value="2"/>
</dbReference>
<evidence type="ECO:0000313" key="3">
    <source>
        <dbReference type="Proteomes" id="UP000807825"/>
    </source>
</evidence>
<evidence type="ECO:0000313" key="2">
    <source>
        <dbReference type="EMBL" id="MBI5248137.1"/>
    </source>
</evidence>
<dbReference type="Pfam" id="PF13439">
    <property type="entry name" value="Glyco_transf_4"/>
    <property type="match status" value="1"/>
</dbReference>
<dbReference type="PANTHER" id="PTHR45947">
    <property type="entry name" value="SULFOQUINOVOSYL TRANSFERASE SQD2"/>
    <property type="match status" value="1"/>
</dbReference>